<dbReference type="SUPFAM" id="SSF101898">
    <property type="entry name" value="NHL repeat"/>
    <property type="match status" value="1"/>
</dbReference>
<dbReference type="AlphaFoldDB" id="A0A0D1M075"/>
<dbReference type="PATRIC" id="fig|137591.24.peg.372"/>
<organism evidence="1 2">
    <name type="scientific">Weissella cibaria</name>
    <dbReference type="NCBI Taxonomy" id="137591"/>
    <lineage>
        <taxon>Bacteria</taxon>
        <taxon>Bacillati</taxon>
        <taxon>Bacillota</taxon>
        <taxon>Bacilli</taxon>
        <taxon>Lactobacillales</taxon>
        <taxon>Lactobacillaceae</taxon>
        <taxon>Weissella</taxon>
    </lineage>
</organism>
<dbReference type="Proteomes" id="UP000032289">
    <property type="component" value="Unassembled WGS sequence"/>
</dbReference>
<evidence type="ECO:0000313" key="1">
    <source>
        <dbReference type="EMBL" id="KIU25475.1"/>
    </source>
</evidence>
<name>A0A0D1M075_9LACO</name>
<comment type="caution">
    <text evidence="1">The sequence shown here is derived from an EMBL/GenBank/DDBJ whole genome shotgun (WGS) entry which is preliminary data.</text>
</comment>
<gene>
    <name evidence="1" type="ORF">ab3b_00382</name>
</gene>
<proteinExistence type="predicted"/>
<dbReference type="RefSeq" id="WP_043940681.1">
    <property type="nucleotide sequence ID" value="NZ_JWHT01000011.1"/>
</dbReference>
<evidence type="ECO:0000313" key="2">
    <source>
        <dbReference type="Proteomes" id="UP000032289"/>
    </source>
</evidence>
<sequence length="381" mass="42614" precursor="true">MVKRIVWAVLLVMSILLVWVGLAQQPATPVHQTTKHLAQGQASQMPLYTEKRLRINLARYPQLRAGIQRMIPMPGLQGAWALAKNKSATAPHRLIKTVAFDPQGITTSQNEIFVSAYDHNNKANSVIYVLNKWTGQYIKTLSLQFQDHAGGVAYDPDRQMLWVTGHDGKDSMLYGITQAQIDQYDIRSRLPISYQQVFQITTETNNSTMMYANNALWVGYFTKRGLGNIQELPFGKDASGNLTLGQSAGEQDESIVAATKVYASVGQLQGLTANQRHVLMTSSFGNVDGKLVRYDREAGDKFTKGVSVTMPPYLEAVSYDGDTNRFYMIFESATPVYRVKTKAVVDRILYVDNDVFKTGVTPFTPLLQPEFMDLTQPKTIK</sequence>
<reference evidence="1 2" key="1">
    <citation type="journal article" date="2015" name="Microbiology (Mosc.)">
        <title>Genomics of the Weissella cibaria species with an examination of its metabolic traits.</title>
        <authorList>
            <person name="Lynch K.M."/>
            <person name="Lucid A."/>
            <person name="Arendt E.K."/>
            <person name="Sleator R.D."/>
            <person name="Lucey B."/>
            <person name="Coffey A."/>
        </authorList>
    </citation>
    <scope>NUCLEOTIDE SEQUENCE [LARGE SCALE GENOMIC DNA]</scope>
    <source>
        <strain evidence="1 2">AB3b</strain>
    </source>
</reference>
<accession>A0A0D1M075</accession>
<protein>
    <submittedName>
        <fullName evidence="1">Uncharacterized protein</fullName>
    </submittedName>
</protein>
<dbReference type="EMBL" id="JWHT01000011">
    <property type="protein sequence ID" value="KIU25475.1"/>
    <property type="molecule type" value="Genomic_DNA"/>
</dbReference>